<evidence type="ECO:0000256" key="1">
    <source>
        <dbReference type="ARBA" id="ARBA00022723"/>
    </source>
</evidence>
<dbReference type="PANTHER" id="PTHR10819:SF3">
    <property type="entry name" value="PHOSPHOTRIESTERASE-RELATED PROTEIN"/>
    <property type="match status" value="1"/>
</dbReference>
<feature type="region of interest" description="Disordered" evidence="4">
    <location>
        <begin position="129"/>
        <end position="161"/>
    </location>
</feature>
<dbReference type="SUPFAM" id="SSF51556">
    <property type="entry name" value="Metallo-dependent hydrolases"/>
    <property type="match status" value="1"/>
</dbReference>
<gene>
    <name evidence="5" type="ORF">Leucomu_10185</name>
</gene>
<dbReference type="Proteomes" id="UP000285768">
    <property type="component" value="Chromosome"/>
</dbReference>
<reference evidence="5 6" key="1">
    <citation type="submission" date="2019-01" db="EMBL/GenBank/DDBJ databases">
        <title>Leucobacter muris sp. nov. isolated from the nose of a laboratory mouse.</title>
        <authorList>
            <person name="Benga L."/>
            <person name="Sproeer C."/>
            <person name="Schumann P."/>
            <person name="Verbarg S."/>
            <person name="Bunk B."/>
            <person name="Engelhardt E."/>
            <person name="Benten P.M."/>
            <person name="Sager M."/>
        </authorList>
    </citation>
    <scope>NUCLEOTIDE SEQUENCE [LARGE SCALE GENOMIC DNA]</scope>
    <source>
        <strain evidence="5 6">DSM 101948</strain>
    </source>
</reference>
<dbReference type="InterPro" id="IPR001559">
    <property type="entry name" value="Phosphotriesterase"/>
</dbReference>
<dbReference type="EMBL" id="CP035037">
    <property type="protein sequence ID" value="QAB18236.1"/>
    <property type="molecule type" value="Genomic_DNA"/>
</dbReference>
<dbReference type="PROSITE" id="PS51347">
    <property type="entry name" value="PHOSPHOTRIESTERASE_2"/>
    <property type="match status" value="1"/>
</dbReference>
<evidence type="ECO:0000256" key="4">
    <source>
        <dbReference type="SAM" id="MobiDB-lite"/>
    </source>
</evidence>
<dbReference type="PANTHER" id="PTHR10819">
    <property type="entry name" value="PHOSPHOTRIESTERASE-RELATED"/>
    <property type="match status" value="1"/>
</dbReference>
<evidence type="ECO:0000313" key="6">
    <source>
        <dbReference type="Proteomes" id="UP000285768"/>
    </source>
</evidence>
<accession>A0ABX5QGT8</accession>
<keyword evidence="1" id="KW-0479">Metal-binding</keyword>
<dbReference type="InterPro" id="IPR032466">
    <property type="entry name" value="Metal_Hydrolase"/>
</dbReference>
<protein>
    <recommendedName>
        <fullName evidence="7">Phosphotriesterase</fullName>
    </recommendedName>
</protein>
<keyword evidence="2" id="KW-0378">Hydrolase</keyword>
<feature type="compositionally biased region" description="Low complexity" evidence="4">
    <location>
        <begin position="135"/>
        <end position="160"/>
    </location>
</feature>
<dbReference type="Gene3D" id="3.20.20.140">
    <property type="entry name" value="Metal-dependent hydrolases"/>
    <property type="match status" value="1"/>
</dbReference>
<evidence type="ECO:0008006" key="7">
    <source>
        <dbReference type="Google" id="ProtNLM"/>
    </source>
</evidence>
<keyword evidence="6" id="KW-1185">Reference proteome</keyword>
<evidence type="ECO:0000256" key="3">
    <source>
        <dbReference type="PROSITE-ProRule" id="PRU00679"/>
    </source>
</evidence>
<name>A0ABX5QGT8_9MICO</name>
<evidence type="ECO:0000256" key="2">
    <source>
        <dbReference type="ARBA" id="ARBA00022801"/>
    </source>
</evidence>
<organism evidence="5 6">
    <name type="scientific">Leucobacter muris</name>
    <dbReference type="NCBI Taxonomy" id="1935379"/>
    <lineage>
        <taxon>Bacteria</taxon>
        <taxon>Bacillati</taxon>
        <taxon>Actinomycetota</taxon>
        <taxon>Actinomycetes</taxon>
        <taxon>Micrococcales</taxon>
        <taxon>Microbacteriaceae</taxon>
        <taxon>Leucobacter</taxon>
    </lineage>
</organism>
<comment type="caution">
    <text evidence="3">Lacks conserved residue(s) required for the propagation of feature annotation.</text>
</comment>
<dbReference type="RefSeq" id="WP_128387149.1">
    <property type="nucleotide sequence ID" value="NZ_CP035037.1"/>
</dbReference>
<proteinExistence type="inferred from homology"/>
<dbReference type="Pfam" id="PF02126">
    <property type="entry name" value="PTE"/>
    <property type="match status" value="1"/>
</dbReference>
<evidence type="ECO:0000313" key="5">
    <source>
        <dbReference type="EMBL" id="QAB18236.1"/>
    </source>
</evidence>
<comment type="similarity">
    <text evidence="3">Belongs to the metallo-dependent hydrolases superfamily. Phosphotriesterase family.</text>
</comment>
<sequence length="408" mass="40006">MPTVTTVLGPVEAGALDSVLAAETLLCAPPQRLGNAGVPASEAEFERVAVGMPMLGRLMLGAVNTDDRTIEADAAEAAVDELAAAAGTETGRSAALVAIAGEGSTAEPAALACLSRASGVAIVRGTDGGIGSGSGSRSAGSSPSGAPGDGASDPGPLDPDAVGRRIAAELRATEHPAGVVGAIPLPLDARAGGAARPRSPGASASPEAAELADADRALALLVVAARAASAAGAALVLSPRPDPWEVAPPHAAGDATLAALERALDAVDAAGLDRSRVVLLGAAGVIADAAGSGVDHGRLDALLGLGTAICFDQLGRIPNVRTVISDHDLAAAILRSAAAGAAHRVLLSSGIRNKHRLTAYGGNGLEFVATQFLPYLRMLGADDELVAAVGGSNAARVLARATDEGAGE</sequence>